<name>A0A411YKQ8_9ACTN</name>
<keyword evidence="10 11" id="KW-0368">Histidine biosynthesis</keyword>
<evidence type="ECO:0000259" key="12">
    <source>
        <dbReference type="Pfam" id="PF01502"/>
    </source>
</evidence>
<comment type="subunit">
    <text evidence="11">Homodimer.</text>
</comment>
<feature type="binding site" evidence="11">
    <location>
        <position position="89"/>
    </location>
    <ligand>
        <name>Zn(2+)</name>
        <dbReference type="ChEBI" id="CHEBI:29105"/>
        <note>ligand shared between dimeric partners</note>
    </ligand>
</feature>
<gene>
    <name evidence="11 13" type="primary">hisI</name>
    <name evidence="13" type="ORF">ER308_21090</name>
</gene>
<keyword evidence="7 11" id="KW-0963">Cytoplasm</keyword>
<dbReference type="EC" id="3.5.4.19" evidence="11"/>
<comment type="cofactor">
    <cofactor evidence="11">
        <name>Zn(2+)</name>
        <dbReference type="ChEBI" id="CHEBI:29105"/>
    </cofactor>
    <text evidence="11">Binds 1 zinc ion per subunit.</text>
</comment>
<dbReference type="InterPro" id="IPR026660">
    <property type="entry name" value="PRA-CH"/>
</dbReference>
<keyword evidence="11" id="KW-0460">Magnesium</keyword>
<sequence>MPEHSTPPVSPSPIDPRGVRYDARGLVPAIVQQHDTGEVLMFAWMSEETLGETLATGETVFWSRSRGERWHKGATSGAVQRVVDVVADCDADTLLIRVEQAGQGACHTGAWSCFHQPLALADDGGTAATGPRGAAS</sequence>
<comment type="cofactor">
    <cofactor evidence="11">
        <name>Mg(2+)</name>
        <dbReference type="ChEBI" id="CHEBI:18420"/>
    </cofactor>
    <text evidence="11">Binds 1 Mg(2+) ion per subunit.</text>
</comment>
<dbReference type="PANTHER" id="PTHR42945">
    <property type="entry name" value="HISTIDINE BIOSYNTHESIS BIFUNCTIONAL PROTEIN"/>
    <property type="match status" value="1"/>
</dbReference>
<comment type="catalytic activity">
    <reaction evidence="1 11">
        <text>1-(5-phospho-beta-D-ribosyl)-5'-AMP + H2O = 1-(5-phospho-beta-D-ribosyl)-5-[(5-phospho-beta-D-ribosylamino)methylideneamino]imidazole-4-carboxamide</text>
        <dbReference type="Rhea" id="RHEA:20049"/>
        <dbReference type="ChEBI" id="CHEBI:15377"/>
        <dbReference type="ChEBI" id="CHEBI:58435"/>
        <dbReference type="ChEBI" id="CHEBI:59457"/>
        <dbReference type="EC" id="3.5.4.19"/>
    </reaction>
</comment>
<evidence type="ECO:0000256" key="3">
    <source>
        <dbReference type="ARBA" id="ARBA00005169"/>
    </source>
</evidence>
<feature type="binding site" evidence="11">
    <location>
        <position position="92"/>
    </location>
    <ligand>
        <name>Mg(2+)</name>
        <dbReference type="ChEBI" id="CHEBI:18420"/>
    </ligand>
</feature>
<dbReference type="InterPro" id="IPR002496">
    <property type="entry name" value="PRib_AMP_CycHydrolase_dom"/>
</dbReference>
<dbReference type="GO" id="GO:0008270">
    <property type="term" value="F:zinc ion binding"/>
    <property type="evidence" value="ECO:0007669"/>
    <property type="project" value="UniProtKB-UniRule"/>
</dbReference>
<evidence type="ECO:0000313" key="13">
    <source>
        <dbReference type="EMBL" id="QBI21804.1"/>
    </source>
</evidence>
<dbReference type="NCBIfam" id="NF000768">
    <property type="entry name" value="PRK00051.1"/>
    <property type="match status" value="1"/>
</dbReference>
<dbReference type="GO" id="GO:0004636">
    <property type="term" value="F:phosphoribosyl-ATP diphosphatase activity"/>
    <property type="evidence" value="ECO:0007669"/>
    <property type="project" value="UniProtKB-EC"/>
</dbReference>
<dbReference type="GO" id="GO:0005737">
    <property type="term" value="C:cytoplasm"/>
    <property type="evidence" value="ECO:0007669"/>
    <property type="project" value="UniProtKB-SubCell"/>
</dbReference>
<feature type="binding site" evidence="11">
    <location>
        <position position="90"/>
    </location>
    <ligand>
        <name>Mg(2+)</name>
        <dbReference type="ChEBI" id="CHEBI:18420"/>
    </ligand>
</feature>
<dbReference type="Proteomes" id="UP000291469">
    <property type="component" value="Chromosome"/>
</dbReference>
<dbReference type="GO" id="GO:0004635">
    <property type="term" value="F:phosphoribosyl-AMP cyclohydrolase activity"/>
    <property type="evidence" value="ECO:0007669"/>
    <property type="project" value="UniProtKB-UniRule"/>
</dbReference>
<evidence type="ECO:0000256" key="2">
    <source>
        <dbReference type="ARBA" id="ARBA00001460"/>
    </source>
</evidence>
<feature type="binding site" evidence="11">
    <location>
        <position position="88"/>
    </location>
    <ligand>
        <name>Mg(2+)</name>
        <dbReference type="ChEBI" id="CHEBI:18420"/>
    </ligand>
</feature>
<feature type="binding site" evidence="11">
    <location>
        <position position="106"/>
    </location>
    <ligand>
        <name>Zn(2+)</name>
        <dbReference type="ChEBI" id="CHEBI:29105"/>
        <note>ligand shared between dimeric partners</note>
    </ligand>
</feature>
<comment type="function">
    <text evidence="11">Catalyzes the hydrolysis of the adenine ring of phosphoribosyl-AMP.</text>
</comment>
<comment type="pathway">
    <text evidence="3 11">Amino-acid biosynthesis; L-histidine biosynthesis; L-histidine from 5-phospho-alpha-D-ribose 1-diphosphate: step 3/9.</text>
</comment>
<evidence type="ECO:0000256" key="5">
    <source>
        <dbReference type="ARBA" id="ARBA00007731"/>
    </source>
</evidence>
<dbReference type="KEGG" id="erz:ER308_21090"/>
<dbReference type="EMBL" id="CP036402">
    <property type="protein sequence ID" value="QBI21804.1"/>
    <property type="molecule type" value="Genomic_DNA"/>
</dbReference>
<keyword evidence="11" id="KW-0862">Zinc</keyword>
<feature type="domain" description="Phosphoribosyl-AMP cyclohydrolase" evidence="12">
    <location>
        <begin position="41"/>
        <end position="115"/>
    </location>
</feature>
<dbReference type="GO" id="GO:0000105">
    <property type="term" value="P:L-histidine biosynthetic process"/>
    <property type="evidence" value="ECO:0007669"/>
    <property type="project" value="UniProtKB-UniRule"/>
</dbReference>
<proteinExistence type="inferred from homology"/>
<dbReference type="Pfam" id="PF01502">
    <property type="entry name" value="PRA-CH"/>
    <property type="match status" value="1"/>
</dbReference>
<keyword evidence="11" id="KW-0479">Metal-binding</keyword>
<dbReference type="HAMAP" id="MF_01021">
    <property type="entry name" value="HisI"/>
    <property type="match status" value="1"/>
</dbReference>
<evidence type="ECO:0000256" key="8">
    <source>
        <dbReference type="ARBA" id="ARBA00022605"/>
    </source>
</evidence>
<dbReference type="OrthoDB" id="9795769at2"/>
<evidence type="ECO:0000256" key="7">
    <source>
        <dbReference type="ARBA" id="ARBA00022490"/>
    </source>
</evidence>
<dbReference type="GO" id="GO:0000287">
    <property type="term" value="F:magnesium ion binding"/>
    <property type="evidence" value="ECO:0007669"/>
    <property type="project" value="UniProtKB-UniRule"/>
</dbReference>
<evidence type="ECO:0000256" key="9">
    <source>
        <dbReference type="ARBA" id="ARBA00022801"/>
    </source>
</evidence>
<comment type="similarity">
    <text evidence="5">In the C-terminal section; belongs to the PRA-PH family.</text>
</comment>
<comment type="similarity">
    <text evidence="6">In the N-terminal section; belongs to the PRA-CH family.</text>
</comment>
<comment type="subcellular location">
    <subcellularLocation>
        <location evidence="11">Cytoplasm</location>
    </subcellularLocation>
</comment>
<dbReference type="UniPathway" id="UPA00031">
    <property type="reaction ID" value="UER00008"/>
</dbReference>
<organism evidence="13 14">
    <name type="scientific">Egibacter rhizosphaerae</name>
    <dbReference type="NCBI Taxonomy" id="1670831"/>
    <lineage>
        <taxon>Bacteria</taxon>
        <taxon>Bacillati</taxon>
        <taxon>Actinomycetota</taxon>
        <taxon>Nitriliruptoria</taxon>
        <taxon>Egibacterales</taxon>
        <taxon>Egibacteraceae</taxon>
        <taxon>Egibacter</taxon>
    </lineage>
</organism>
<reference evidence="13 14" key="1">
    <citation type="submission" date="2019-01" db="EMBL/GenBank/DDBJ databases">
        <title>Egibacter rhizosphaerae EGI 80759T.</title>
        <authorList>
            <person name="Chen D.-D."/>
            <person name="Tian Y."/>
            <person name="Jiao J.-Y."/>
            <person name="Zhang X.-T."/>
            <person name="Zhang Y.-G."/>
            <person name="Zhang Y."/>
            <person name="Xiao M."/>
            <person name="Shu W.-S."/>
            <person name="Li W.-J."/>
        </authorList>
    </citation>
    <scope>NUCLEOTIDE SEQUENCE [LARGE SCALE GENOMIC DNA]</scope>
    <source>
        <strain evidence="13 14">EGI 80759</strain>
    </source>
</reference>
<comment type="catalytic activity">
    <reaction evidence="2">
        <text>1-(5-phospho-beta-D-ribosyl)-ATP + H2O = 1-(5-phospho-beta-D-ribosyl)-5'-AMP + diphosphate + H(+)</text>
        <dbReference type="Rhea" id="RHEA:22828"/>
        <dbReference type="ChEBI" id="CHEBI:15377"/>
        <dbReference type="ChEBI" id="CHEBI:15378"/>
        <dbReference type="ChEBI" id="CHEBI:33019"/>
        <dbReference type="ChEBI" id="CHEBI:59457"/>
        <dbReference type="ChEBI" id="CHEBI:73183"/>
        <dbReference type="EC" id="3.6.1.31"/>
    </reaction>
</comment>
<evidence type="ECO:0000256" key="11">
    <source>
        <dbReference type="HAMAP-Rule" id="MF_01021"/>
    </source>
</evidence>
<comment type="pathway">
    <text evidence="4">Amino-acid biosynthesis; L-histidine biosynthesis; L-histidine from 5-phospho-alpha-D-ribose 1-diphosphate: step 2/9.</text>
</comment>
<evidence type="ECO:0000256" key="4">
    <source>
        <dbReference type="ARBA" id="ARBA00005204"/>
    </source>
</evidence>
<evidence type="ECO:0000256" key="1">
    <source>
        <dbReference type="ARBA" id="ARBA00000024"/>
    </source>
</evidence>
<keyword evidence="8 11" id="KW-0028">Amino-acid biosynthesis</keyword>
<protein>
    <recommendedName>
        <fullName evidence="11">Phosphoribosyl-AMP cyclohydrolase</fullName>
        <shortName evidence="11">PRA-CH</shortName>
        <ecNumber evidence="11">3.5.4.19</ecNumber>
    </recommendedName>
</protein>
<evidence type="ECO:0000313" key="14">
    <source>
        <dbReference type="Proteomes" id="UP000291469"/>
    </source>
</evidence>
<feature type="binding site" evidence="11">
    <location>
        <position position="113"/>
    </location>
    <ligand>
        <name>Zn(2+)</name>
        <dbReference type="ChEBI" id="CHEBI:29105"/>
        <note>ligand shared between dimeric partners</note>
    </ligand>
</feature>
<evidence type="ECO:0000256" key="10">
    <source>
        <dbReference type="ARBA" id="ARBA00023102"/>
    </source>
</evidence>
<dbReference type="PANTHER" id="PTHR42945:SF1">
    <property type="entry name" value="HISTIDINE BIOSYNTHESIS BIFUNCTIONAL PROTEIN HIS7"/>
    <property type="match status" value="1"/>
</dbReference>
<dbReference type="Gene3D" id="3.10.20.810">
    <property type="entry name" value="Phosphoribosyl-AMP cyclohydrolase"/>
    <property type="match status" value="1"/>
</dbReference>
<dbReference type="SUPFAM" id="SSF141734">
    <property type="entry name" value="HisI-like"/>
    <property type="match status" value="1"/>
</dbReference>
<evidence type="ECO:0000256" key="6">
    <source>
        <dbReference type="ARBA" id="ARBA00008299"/>
    </source>
</evidence>
<keyword evidence="14" id="KW-1185">Reference proteome</keyword>
<dbReference type="FunFam" id="3.10.20.810:FF:000001">
    <property type="entry name" value="Histidine biosynthesis bifunctional protein HisIE"/>
    <property type="match status" value="1"/>
</dbReference>
<accession>A0A411YKQ8</accession>
<dbReference type="AlphaFoldDB" id="A0A411YKQ8"/>
<keyword evidence="9 11" id="KW-0378">Hydrolase</keyword>
<dbReference type="InterPro" id="IPR038019">
    <property type="entry name" value="PRib_AMP_CycHydrolase_sf"/>
</dbReference>
<comment type="similarity">
    <text evidence="11">Belongs to the PRA-CH family.</text>
</comment>